<dbReference type="Proteomes" id="UP000297891">
    <property type="component" value="Unassembled WGS sequence"/>
</dbReference>
<keyword evidence="3" id="KW-1185">Reference proteome</keyword>
<name>A0A2M9XY02_9LEPT</name>
<proteinExistence type="predicted"/>
<dbReference type="InterPro" id="IPR002881">
    <property type="entry name" value="DUF58"/>
</dbReference>
<sequence length="272" mass="31956">MLTPELKRLLQVLQWETKKKFYSTKQGALIRAERGRGLDFKEVRNYHYGDDTRYIDWNVTSRTGELYTKEYHEERDASIIIFYDTSASLSGTQRNAAFQIALFLSLFHIKMGNRILLITFSDGHSSIGKWLRTEADILSAFANSTKHKYGDGTDYSTAYQFAFRLHPKYAVSYWISDFNRFSEHTNTNKVPKIWDSVGIWIQDELDTIEFPFWFRFFQKISEETIGFRSSQNTYTKDLKAAKSFFGVQFVQIDPYNKLSNQILPLFKIKRNV</sequence>
<evidence type="ECO:0000313" key="2">
    <source>
        <dbReference type="EMBL" id="TGK92858.1"/>
    </source>
</evidence>
<dbReference type="PANTHER" id="PTHR33608">
    <property type="entry name" value="BLL2464 PROTEIN"/>
    <property type="match status" value="1"/>
</dbReference>
<dbReference type="OrthoDB" id="9776116at2"/>
<dbReference type="EMBL" id="RQFP01000008">
    <property type="protein sequence ID" value="TGK92858.1"/>
    <property type="molecule type" value="Genomic_DNA"/>
</dbReference>
<dbReference type="Pfam" id="PF01882">
    <property type="entry name" value="DUF58"/>
    <property type="match status" value="1"/>
</dbReference>
<feature type="domain" description="DUF58" evidence="1">
    <location>
        <begin position="42"/>
        <end position="204"/>
    </location>
</feature>
<comment type="caution">
    <text evidence="2">The sequence shown here is derived from an EMBL/GenBank/DDBJ whole genome shotgun (WGS) entry which is preliminary data.</text>
</comment>
<dbReference type="InterPro" id="IPR036465">
    <property type="entry name" value="vWFA_dom_sf"/>
</dbReference>
<accession>A0A2M9XY02</accession>
<dbReference type="AlphaFoldDB" id="A0A2M9XY02"/>
<protein>
    <submittedName>
        <fullName evidence="2">DUF58 domain-containing protein</fullName>
    </submittedName>
</protein>
<dbReference type="PANTHER" id="PTHR33608:SF6">
    <property type="entry name" value="BLL2464 PROTEIN"/>
    <property type="match status" value="1"/>
</dbReference>
<dbReference type="SUPFAM" id="SSF53300">
    <property type="entry name" value="vWA-like"/>
    <property type="match status" value="1"/>
</dbReference>
<evidence type="ECO:0000259" key="1">
    <source>
        <dbReference type="Pfam" id="PF01882"/>
    </source>
</evidence>
<evidence type="ECO:0000313" key="3">
    <source>
        <dbReference type="Proteomes" id="UP000297891"/>
    </source>
</evidence>
<gene>
    <name evidence="2" type="ORF">EHQ30_11520</name>
</gene>
<reference evidence="2" key="1">
    <citation type="journal article" date="2019" name="PLoS Negl. Trop. Dis.">
        <title>Revisiting the worldwide diversity of Leptospira species in the environment.</title>
        <authorList>
            <person name="Vincent A.T."/>
            <person name="Schiettekatte O."/>
            <person name="Bourhy P."/>
            <person name="Veyrier F.J."/>
            <person name="Picardeau M."/>
        </authorList>
    </citation>
    <scope>NUCLEOTIDE SEQUENCE [LARGE SCALE GENOMIC DNA]</scope>
    <source>
        <strain evidence="2">201800277</strain>
    </source>
</reference>
<organism evidence="2 3">
    <name type="scientific">Leptospira brenneri</name>
    <dbReference type="NCBI Taxonomy" id="2023182"/>
    <lineage>
        <taxon>Bacteria</taxon>
        <taxon>Pseudomonadati</taxon>
        <taxon>Spirochaetota</taxon>
        <taxon>Spirochaetia</taxon>
        <taxon>Leptospirales</taxon>
        <taxon>Leptospiraceae</taxon>
        <taxon>Leptospira</taxon>
    </lineage>
</organism>
<dbReference type="RefSeq" id="WP_100791868.1">
    <property type="nucleotide sequence ID" value="NZ_NPDQ01000008.1"/>
</dbReference>